<name>A0ABP7CHP5_9MICC</name>
<dbReference type="EMBL" id="BAABEO010000020">
    <property type="protein sequence ID" value="GAA3690867.1"/>
    <property type="molecule type" value="Genomic_DNA"/>
</dbReference>
<organism evidence="4 5">
    <name type="scientific">Arthrobacter ginkgonis</name>
    <dbReference type="NCBI Taxonomy" id="1630594"/>
    <lineage>
        <taxon>Bacteria</taxon>
        <taxon>Bacillati</taxon>
        <taxon>Actinomycetota</taxon>
        <taxon>Actinomycetes</taxon>
        <taxon>Micrococcales</taxon>
        <taxon>Micrococcaceae</taxon>
        <taxon>Arthrobacter</taxon>
    </lineage>
</organism>
<sequence length="601" mass="61019">MVSLAHLCSRLGGSLQPAIAGPVSARQLSGVHVSELEDPTPYLEGGELLLTTGIPLRGAGLHAGQATTAAYVRRLAGRGVAALGLGLGEGLDTVPPALAEACREAGLELLVVPDGVPFMDVSRAYWDLAAQGGQADLLAGLGTQTALARAALRPDALPAVVKGLAQALGGWAAYLPAGGGPATVWPESTGALLPQLRQETQRINQTGAPSAATFGLHGTAVVEYPILVGRRTEGFLAIGAGRTLAKADRQIILTVCVLLSLKAQQEEELAGTSAALGAAVAKLVLRGHVEAARLLAADTGLGPLPERVRVLAVRVPAERGTGADRLAALAAAVPALATEEGVAGLGGALATGPFRLIEDGIAYFLLETPEASTAGAARRGDAERGPAGPQDPRGEAPPWHEWGWDRDDWEQGESGALPGRLRSGAVLGGEAPASSSPQPPQVSTGRSGASTSRADMSSARTSSAGSVGAGPAGAGLPAAGLPGGALTEPLALADVPGRVAALRHAALQAPAGCLVGTGGGAEARADTWVELLAGYGRADLLGTVAAYLRHRGHWEEAARELGVHRNSLRHRMTVAERLVGTGLDDPDTAAHLWLALRRRGI</sequence>
<comment type="caution">
    <text evidence="4">The sequence shown here is derived from an EMBL/GenBank/DDBJ whole genome shotgun (WGS) entry which is preliminary data.</text>
</comment>
<dbReference type="PANTHER" id="PTHR33744">
    <property type="entry name" value="CARBOHYDRATE DIACID REGULATOR"/>
    <property type="match status" value="1"/>
</dbReference>
<protein>
    <recommendedName>
        <fullName evidence="6">PucR family transcriptional regulator</fullName>
    </recommendedName>
</protein>
<dbReference type="InterPro" id="IPR012914">
    <property type="entry name" value="PucR_dom"/>
</dbReference>
<dbReference type="RefSeq" id="WP_345151999.1">
    <property type="nucleotide sequence ID" value="NZ_BAABEO010000020.1"/>
</dbReference>
<evidence type="ECO:0008006" key="6">
    <source>
        <dbReference type="Google" id="ProtNLM"/>
    </source>
</evidence>
<evidence type="ECO:0000313" key="5">
    <source>
        <dbReference type="Proteomes" id="UP001500752"/>
    </source>
</evidence>
<proteinExistence type="predicted"/>
<evidence type="ECO:0000259" key="3">
    <source>
        <dbReference type="Pfam" id="PF13556"/>
    </source>
</evidence>
<feature type="domain" description="PucR C-terminal helix-turn-helix" evidence="3">
    <location>
        <begin position="540"/>
        <end position="597"/>
    </location>
</feature>
<evidence type="ECO:0000256" key="1">
    <source>
        <dbReference type="SAM" id="MobiDB-lite"/>
    </source>
</evidence>
<evidence type="ECO:0000313" key="4">
    <source>
        <dbReference type="EMBL" id="GAA3690867.1"/>
    </source>
</evidence>
<keyword evidence="5" id="KW-1185">Reference proteome</keyword>
<dbReference type="InterPro" id="IPR025736">
    <property type="entry name" value="PucR_C-HTH_dom"/>
</dbReference>
<dbReference type="Proteomes" id="UP001500752">
    <property type="component" value="Unassembled WGS sequence"/>
</dbReference>
<feature type="region of interest" description="Disordered" evidence="1">
    <location>
        <begin position="373"/>
        <end position="470"/>
    </location>
</feature>
<dbReference type="InterPro" id="IPR051448">
    <property type="entry name" value="CdaR-like_regulators"/>
</dbReference>
<dbReference type="Pfam" id="PF07905">
    <property type="entry name" value="PucR"/>
    <property type="match status" value="1"/>
</dbReference>
<evidence type="ECO:0000259" key="2">
    <source>
        <dbReference type="Pfam" id="PF07905"/>
    </source>
</evidence>
<dbReference type="InterPro" id="IPR042070">
    <property type="entry name" value="PucR_C-HTH_sf"/>
</dbReference>
<dbReference type="PANTHER" id="PTHR33744:SF1">
    <property type="entry name" value="DNA-BINDING TRANSCRIPTIONAL ACTIVATOR ADER"/>
    <property type="match status" value="1"/>
</dbReference>
<feature type="domain" description="Purine catabolism PurC-like" evidence="2">
    <location>
        <begin position="26"/>
        <end position="124"/>
    </location>
</feature>
<accession>A0ABP7CHP5</accession>
<feature type="compositionally biased region" description="Polar residues" evidence="1">
    <location>
        <begin position="444"/>
        <end position="463"/>
    </location>
</feature>
<dbReference type="Gene3D" id="1.10.10.2840">
    <property type="entry name" value="PucR C-terminal helix-turn-helix domain"/>
    <property type="match status" value="1"/>
</dbReference>
<reference evidence="5" key="1">
    <citation type="journal article" date="2019" name="Int. J. Syst. Evol. Microbiol.">
        <title>The Global Catalogue of Microorganisms (GCM) 10K type strain sequencing project: providing services to taxonomists for standard genome sequencing and annotation.</title>
        <authorList>
            <consortium name="The Broad Institute Genomics Platform"/>
            <consortium name="The Broad Institute Genome Sequencing Center for Infectious Disease"/>
            <person name="Wu L."/>
            <person name="Ma J."/>
        </authorList>
    </citation>
    <scope>NUCLEOTIDE SEQUENCE [LARGE SCALE GENOMIC DNA]</scope>
    <source>
        <strain evidence="5">JCM 30742</strain>
    </source>
</reference>
<dbReference type="Pfam" id="PF13556">
    <property type="entry name" value="HTH_30"/>
    <property type="match status" value="1"/>
</dbReference>
<gene>
    <name evidence="4" type="ORF">GCM10023081_30330</name>
</gene>